<keyword evidence="5" id="KW-0539">Nucleus</keyword>
<evidence type="ECO:0000256" key="2">
    <source>
        <dbReference type="ARBA" id="ARBA00004574"/>
    </source>
</evidence>
<dbReference type="Pfam" id="PF12231">
    <property type="entry name" value="Rif1_N"/>
    <property type="match status" value="1"/>
</dbReference>
<accession>A0ABV0MIY2</accession>
<feature type="region of interest" description="Disordered" evidence="7">
    <location>
        <begin position="219"/>
        <end position="242"/>
    </location>
</feature>
<keyword evidence="3" id="KW-0158">Chromosome</keyword>
<evidence type="ECO:0000256" key="3">
    <source>
        <dbReference type="ARBA" id="ARBA00022454"/>
    </source>
</evidence>
<reference evidence="9 10" key="1">
    <citation type="submission" date="2021-06" db="EMBL/GenBank/DDBJ databases">
        <authorList>
            <person name="Palmer J.M."/>
        </authorList>
    </citation>
    <scope>NUCLEOTIDE SEQUENCE [LARGE SCALE GENOMIC DNA]</scope>
    <source>
        <strain evidence="9 10">GA_2019</strain>
        <tissue evidence="9">Muscle</tissue>
    </source>
</reference>
<gene>
    <name evidence="9" type="ORF">GOODEAATRI_008426</name>
</gene>
<evidence type="ECO:0000256" key="6">
    <source>
        <dbReference type="ARBA" id="ARBA00023306"/>
    </source>
</evidence>
<organism evidence="9 10">
    <name type="scientific">Goodea atripinnis</name>
    <dbReference type="NCBI Taxonomy" id="208336"/>
    <lineage>
        <taxon>Eukaryota</taxon>
        <taxon>Metazoa</taxon>
        <taxon>Chordata</taxon>
        <taxon>Craniata</taxon>
        <taxon>Vertebrata</taxon>
        <taxon>Euteleostomi</taxon>
        <taxon>Actinopterygii</taxon>
        <taxon>Neopterygii</taxon>
        <taxon>Teleostei</taxon>
        <taxon>Neoteleostei</taxon>
        <taxon>Acanthomorphata</taxon>
        <taxon>Ovalentaria</taxon>
        <taxon>Atherinomorphae</taxon>
        <taxon>Cyprinodontiformes</taxon>
        <taxon>Goodeidae</taxon>
        <taxon>Goodea</taxon>
    </lineage>
</organism>
<keyword evidence="10" id="KW-1185">Reference proteome</keyword>
<evidence type="ECO:0000256" key="5">
    <source>
        <dbReference type="ARBA" id="ARBA00023242"/>
    </source>
</evidence>
<keyword evidence="6" id="KW-0131">Cell cycle</keyword>
<feature type="domain" description="Telomere-associated protein Rif1 N-terminal" evidence="8">
    <location>
        <begin position="141"/>
        <end position="206"/>
    </location>
</feature>
<evidence type="ECO:0000256" key="4">
    <source>
        <dbReference type="ARBA" id="ARBA00022895"/>
    </source>
</evidence>
<dbReference type="PANTHER" id="PTHR22928">
    <property type="entry name" value="TELOMERE-ASSOCIATED PROTEIN RIF1"/>
    <property type="match status" value="1"/>
</dbReference>
<proteinExistence type="predicted"/>
<protein>
    <recommendedName>
        <fullName evidence="8">Telomere-associated protein Rif1 N-terminal domain-containing protein</fullName>
    </recommendedName>
</protein>
<dbReference type="InterPro" id="IPR022031">
    <property type="entry name" value="Rif1_N"/>
</dbReference>
<evidence type="ECO:0000256" key="7">
    <source>
        <dbReference type="SAM" id="MobiDB-lite"/>
    </source>
</evidence>
<dbReference type="PANTHER" id="PTHR22928:SF3">
    <property type="entry name" value="TELOMERE-ASSOCIATED PROTEIN RIF1"/>
    <property type="match status" value="1"/>
</dbReference>
<dbReference type="EMBL" id="JAHRIO010000448">
    <property type="protein sequence ID" value="MEQ2158067.1"/>
    <property type="molecule type" value="Genomic_DNA"/>
</dbReference>
<comment type="caution">
    <text evidence="9">The sequence shown here is derived from an EMBL/GenBank/DDBJ whole genome shotgun (WGS) entry which is preliminary data.</text>
</comment>
<name>A0ABV0MIY2_9TELE</name>
<evidence type="ECO:0000259" key="8">
    <source>
        <dbReference type="Pfam" id="PF12231"/>
    </source>
</evidence>
<evidence type="ECO:0000256" key="1">
    <source>
        <dbReference type="ARBA" id="ARBA00004123"/>
    </source>
</evidence>
<dbReference type="Proteomes" id="UP001476798">
    <property type="component" value="Unassembled WGS sequence"/>
</dbReference>
<comment type="subcellular location">
    <subcellularLocation>
        <location evidence="2">Chromosome</location>
        <location evidence="2">Telomere</location>
    </subcellularLocation>
    <subcellularLocation>
        <location evidence="1">Nucleus</location>
    </subcellularLocation>
</comment>
<evidence type="ECO:0000313" key="9">
    <source>
        <dbReference type="EMBL" id="MEQ2158067.1"/>
    </source>
</evidence>
<sequence>MMATSGPPSTSSFLPLLETLEDSTAGQSEQTDSYLTIANGEEGRQFLPAVENNFSRLGKVILVPTLLGSLESVWNREDIQSTVMEHEALNVVIRYSLCSACHFLYHYCMNLFKSLNSSPQSLTMTQHHLTPSGCVSGCLMFRMLEQAPTQMCDGAVRWVKLVIPLVVHSASKVRLRAAAALEMGMPLLLTKQKEVAAVIEPMMSTVSVPLLQSAIGSGSSSIPNTPSRAVSQNGAMLPSTPKSEPLNHPLLSGAPSFMKHAAVLISSIRDGFTNIGKDAPGEQRWLVGGGYQSFTSLSLYYRPTGSSSTAGAGLAQDGYFFFINSRITCLVHFTFITVLSVFGKVRRPFFSPSLSPQISKHAVMAHLNDIWQTKQRFPLHPGTAVNGLADSG</sequence>
<keyword evidence="4" id="KW-0779">Telomere</keyword>
<feature type="compositionally biased region" description="Polar residues" evidence="7">
    <location>
        <begin position="219"/>
        <end position="234"/>
    </location>
</feature>
<evidence type="ECO:0000313" key="10">
    <source>
        <dbReference type="Proteomes" id="UP001476798"/>
    </source>
</evidence>